<feature type="compositionally biased region" description="Basic and acidic residues" evidence="2">
    <location>
        <begin position="634"/>
        <end position="652"/>
    </location>
</feature>
<evidence type="ECO:0000313" key="3">
    <source>
        <dbReference type="EMBL" id="CAI4014291.1"/>
    </source>
</evidence>
<protein>
    <submittedName>
        <fullName evidence="5">Copia protein</fullName>
    </submittedName>
</protein>
<accession>A0A9P1GHL4</accession>
<dbReference type="EMBL" id="CAMXCT030006268">
    <property type="protein sequence ID" value="CAL4801603.1"/>
    <property type="molecule type" value="Genomic_DNA"/>
</dbReference>
<feature type="coiled-coil region" evidence="1">
    <location>
        <begin position="221"/>
        <end position="251"/>
    </location>
</feature>
<organism evidence="3">
    <name type="scientific">Cladocopium goreaui</name>
    <dbReference type="NCBI Taxonomy" id="2562237"/>
    <lineage>
        <taxon>Eukaryota</taxon>
        <taxon>Sar</taxon>
        <taxon>Alveolata</taxon>
        <taxon>Dinophyceae</taxon>
        <taxon>Suessiales</taxon>
        <taxon>Symbiodiniaceae</taxon>
        <taxon>Cladocopium</taxon>
    </lineage>
</organism>
<comment type="caution">
    <text evidence="3">The sequence shown here is derived from an EMBL/GenBank/DDBJ whole genome shotgun (WGS) entry which is preliminary data.</text>
</comment>
<feature type="region of interest" description="Disordered" evidence="2">
    <location>
        <begin position="603"/>
        <end position="689"/>
    </location>
</feature>
<keyword evidence="1" id="KW-0175">Coiled coil</keyword>
<sequence>MTWWVSSLDLESTTKYNLAARWLLRQSGIVRQRGEEFDPAELQHRPRQTAVDPQTGETHEIAPVDYLHGLNKLLSALEGINGQSVLDERGELRTHFYNHLQRKAGEHMSEFATRFRTAVADLKAEGVTLPSSELGWFLKEKGGLDPLRKQLLETALQGQEEYEQIERESLRTLSDASRRSGSSTPRVYLTEVPEDPVDEEAQAFAAELEEAEQDGLDPSTIETLEANFESAAETLVTMREARNRLQEIRKDRGYKKPVDGAAKGGPISKKNSKHPCFNCGLPGHWAGDKECQKPGQGLARKAGKVAAAPKQVRFAEVCQSDAIATDPIDTTSTVHEAAMVNVAVRLPLDQALNVNLYGTTHPVLVSDARDIAGDKMLVGALDSACNRTCSSPKWLEAYVQKIRQSAPAFISNLIQEVVEHENFRFGNGGIVPSTHRWRLPAFVGGRVLLLWVSQVPVPSLSLLLGRDFLESVGGVLDFADKTISFKHLEAKTQRLEQMSAGHYMLPLVANTWPRLPEGRWKRCGLDGIIELQLNVKVDVIKFSPLSASVMSAAPLGKHDLNETIRYLSPAGFNRLFKTLPWHIQQVRLQASLHPSLLLKPKTPSLSVAQPKTPGSGSLTSTPSTAAPAEANQQLHDRGGSTAVRREPSHGNAKEPSGPFPERLRESHAGHAQPSDATSDGHEQSSDEWCSNTRDHGCKHGGTVSSRDATLNDDFQLPASLKVKPAVRQMISQAWQQHRRDQLAISTNRQRVMEIFNMTWMNEMRQHERQVFSMEVKLSDPFVTEVFTDTEPIAAAARRVGLNAGDSLTLKTGWDFMQPSRREAALSLIAETKPEVVILVFPCGPWSPLHRLNPPADLDERRAAARELVLFAIKVAELQL</sequence>
<feature type="compositionally biased region" description="Low complexity" evidence="2">
    <location>
        <begin position="603"/>
        <end position="630"/>
    </location>
</feature>
<keyword evidence="6" id="KW-1185">Reference proteome</keyword>
<feature type="compositionally biased region" description="Polar residues" evidence="2">
    <location>
        <begin position="171"/>
        <end position="185"/>
    </location>
</feature>
<proteinExistence type="predicted"/>
<evidence type="ECO:0000313" key="4">
    <source>
        <dbReference type="EMBL" id="CAL1167666.1"/>
    </source>
</evidence>
<gene>
    <name evidence="3" type="ORF">C1SCF055_LOCUS39202</name>
</gene>
<evidence type="ECO:0000313" key="6">
    <source>
        <dbReference type="Proteomes" id="UP001152797"/>
    </source>
</evidence>
<evidence type="ECO:0000256" key="1">
    <source>
        <dbReference type="SAM" id="Coils"/>
    </source>
</evidence>
<dbReference type="Proteomes" id="UP001152797">
    <property type="component" value="Unassembled WGS sequence"/>
</dbReference>
<feature type="region of interest" description="Disordered" evidence="2">
    <location>
        <begin position="166"/>
        <end position="186"/>
    </location>
</feature>
<dbReference type="AlphaFoldDB" id="A0A9P1GHL4"/>
<evidence type="ECO:0000313" key="5">
    <source>
        <dbReference type="EMBL" id="CAL4801603.1"/>
    </source>
</evidence>
<reference evidence="3" key="1">
    <citation type="submission" date="2022-10" db="EMBL/GenBank/DDBJ databases">
        <authorList>
            <person name="Chen Y."/>
            <person name="Dougan E. K."/>
            <person name="Chan C."/>
            <person name="Rhodes N."/>
            <person name="Thang M."/>
        </authorList>
    </citation>
    <scope>NUCLEOTIDE SEQUENCE</scope>
</reference>
<dbReference type="EMBL" id="CAMXCT020006268">
    <property type="protein sequence ID" value="CAL1167666.1"/>
    <property type="molecule type" value="Genomic_DNA"/>
</dbReference>
<evidence type="ECO:0000256" key="2">
    <source>
        <dbReference type="SAM" id="MobiDB-lite"/>
    </source>
</evidence>
<name>A0A9P1GHL4_9DINO</name>
<dbReference type="EMBL" id="CAMXCT010006268">
    <property type="protein sequence ID" value="CAI4014291.1"/>
    <property type="molecule type" value="Genomic_DNA"/>
</dbReference>
<reference evidence="4" key="2">
    <citation type="submission" date="2024-04" db="EMBL/GenBank/DDBJ databases">
        <authorList>
            <person name="Chen Y."/>
            <person name="Shah S."/>
            <person name="Dougan E. K."/>
            <person name="Thang M."/>
            <person name="Chan C."/>
        </authorList>
    </citation>
    <scope>NUCLEOTIDE SEQUENCE [LARGE SCALE GENOMIC DNA]</scope>
</reference>
<dbReference type="OrthoDB" id="441872at2759"/>